<sequence length="179" mass="18030">MTSISGASLSNITPQLITPRDTIAAQQAARQPATTVDTEKVAGVDDAGAGTGSSTGSTTGTTTRETDHSPRIQGPKLSAGAAGADGAAQGSDDSNDSVVLKTIKEQIAQIQKQLAVVMQQIQSIQAGNMDERSKANALGGLQAQANMLNGALQQAMGKLAEAIQQQGASAVGNNVDTTA</sequence>
<dbReference type="RefSeq" id="WP_223980557.1">
    <property type="nucleotide sequence ID" value="NZ_CAJZAG010000001.1"/>
</dbReference>
<feature type="compositionally biased region" description="Low complexity" evidence="1">
    <location>
        <begin position="44"/>
        <end position="63"/>
    </location>
</feature>
<evidence type="ECO:0000313" key="2">
    <source>
        <dbReference type="EMBL" id="CAG9163657.1"/>
    </source>
</evidence>
<organism evidence="2 3">
    <name type="scientific">Cupriavidus pampae</name>
    <dbReference type="NCBI Taxonomy" id="659251"/>
    <lineage>
        <taxon>Bacteria</taxon>
        <taxon>Pseudomonadati</taxon>
        <taxon>Pseudomonadota</taxon>
        <taxon>Betaproteobacteria</taxon>
        <taxon>Burkholderiales</taxon>
        <taxon>Burkholderiaceae</taxon>
        <taxon>Cupriavidus</taxon>
    </lineage>
</organism>
<dbReference type="EMBL" id="CAJZAG010000001">
    <property type="protein sequence ID" value="CAG9163657.1"/>
    <property type="molecule type" value="Genomic_DNA"/>
</dbReference>
<name>A0ABN7XVH0_9BURK</name>
<feature type="compositionally biased region" description="Low complexity" evidence="1">
    <location>
        <begin position="24"/>
        <end position="33"/>
    </location>
</feature>
<proteinExistence type="predicted"/>
<accession>A0ABN7XVH0</accession>
<feature type="compositionally biased region" description="Low complexity" evidence="1">
    <location>
        <begin position="78"/>
        <end position="92"/>
    </location>
</feature>
<protein>
    <submittedName>
        <fullName evidence="2">Uncharacterized protein</fullName>
    </submittedName>
</protein>
<gene>
    <name evidence="2" type="ORF">LMG32289_00124</name>
</gene>
<feature type="region of interest" description="Disordered" evidence="1">
    <location>
        <begin position="23"/>
        <end position="95"/>
    </location>
</feature>
<evidence type="ECO:0000256" key="1">
    <source>
        <dbReference type="SAM" id="MobiDB-lite"/>
    </source>
</evidence>
<keyword evidence="3" id="KW-1185">Reference proteome</keyword>
<comment type="caution">
    <text evidence="2">The sequence shown here is derived from an EMBL/GenBank/DDBJ whole genome shotgun (WGS) entry which is preliminary data.</text>
</comment>
<reference evidence="2 3" key="1">
    <citation type="submission" date="2021-08" db="EMBL/GenBank/DDBJ databases">
        <authorList>
            <person name="Peeters C."/>
        </authorList>
    </citation>
    <scope>NUCLEOTIDE SEQUENCE [LARGE SCALE GENOMIC DNA]</scope>
    <source>
        <strain evidence="2 3">LMG 32289</strain>
    </source>
</reference>
<dbReference type="Proteomes" id="UP000706525">
    <property type="component" value="Unassembled WGS sequence"/>
</dbReference>
<evidence type="ECO:0000313" key="3">
    <source>
        <dbReference type="Proteomes" id="UP000706525"/>
    </source>
</evidence>